<feature type="transmembrane region" description="Helical" evidence="12">
    <location>
        <begin position="226"/>
        <end position="246"/>
    </location>
</feature>
<evidence type="ECO:0000259" key="13">
    <source>
        <dbReference type="PROSITE" id="PS50262"/>
    </source>
</evidence>
<evidence type="ECO:0000256" key="3">
    <source>
        <dbReference type="ARBA" id="ARBA00022692"/>
    </source>
</evidence>
<feature type="transmembrane region" description="Helical" evidence="12">
    <location>
        <begin position="170"/>
        <end position="189"/>
    </location>
</feature>
<evidence type="ECO:0000256" key="12">
    <source>
        <dbReference type="SAM" id="Phobius"/>
    </source>
</evidence>
<protein>
    <recommendedName>
        <fullName evidence="13">G-protein coupled receptors family 1 profile domain-containing protein</fullName>
    </recommendedName>
</protein>
<keyword evidence="7 10" id="KW-0675">Receptor</keyword>
<evidence type="ECO:0000256" key="11">
    <source>
        <dbReference type="SAM" id="MobiDB-lite"/>
    </source>
</evidence>
<evidence type="ECO:0000256" key="1">
    <source>
        <dbReference type="ARBA" id="ARBA00004651"/>
    </source>
</evidence>
<sequence length="441" mass="50097">MESETEPSTASFVTIWEEGSSLTIYDGDIYSIDYSSMPERCEKNDVRDFSRVYQPCIYSVVFVLGIVGNSLVLATYIYYRKIQSMTDVFLLNLALSDLLLLMTFPFITISSIHGWVFGTGMCKLLQGLYTINFYSGFLFLTCVSVDRYIMIVRATSAQKLRLKTAYYSKVISVTVWFFSVLLTLPQFVYSRSELRDSVHLCRMIFPEDVTKVVKGLTNVTQVTLGFLIPFVLMVFCYSVIIKTLLVARNFEKHKALKVIISLVVVFFIFQLPYNLVTFLETTDFLWSRQMTCTESKQRDIAIIVTSSLAFTRCCLNPVLYAFVGVKFRKEVLQMMKNVSCKGRFGSLKQQESQRSSKRYTSSTNMETSSFTLQRRSQECLLEVPQRKVSWSVHRQPPPPNCSLLQWENASSRHPTAVSSNGRLPAPATGPQPAPVGDCAGH</sequence>
<dbReference type="CDD" id="cd15177">
    <property type="entry name" value="7tmA_CCR10"/>
    <property type="match status" value="1"/>
</dbReference>
<evidence type="ECO:0000313" key="15">
    <source>
        <dbReference type="Proteomes" id="UP001066276"/>
    </source>
</evidence>
<evidence type="ECO:0000256" key="6">
    <source>
        <dbReference type="ARBA" id="ARBA00023136"/>
    </source>
</evidence>
<comment type="similarity">
    <text evidence="10">Belongs to the G-protein coupled receptor 1 family.</text>
</comment>
<dbReference type="GO" id="GO:0006955">
    <property type="term" value="P:immune response"/>
    <property type="evidence" value="ECO:0007669"/>
    <property type="project" value="InterPro"/>
</dbReference>
<evidence type="ECO:0000256" key="8">
    <source>
        <dbReference type="ARBA" id="ARBA00023180"/>
    </source>
</evidence>
<dbReference type="Proteomes" id="UP001066276">
    <property type="component" value="Chromosome 6"/>
</dbReference>
<dbReference type="PROSITE" id="PS00237">
    <property type="entry name" value="G_PROTEIN_RECEP_F1_1"/>
    <property type="match status" value="1"/>
</dbReference>
<feature type="transmembrane region" description="Helical" evidence="12">
    <location>
        <begin position="57"/>
        <end position="79"/>
    </location>
</feature>
<dbReference type="SUPFAM" id="SSF81321">
    <property type="entry name" value="Family A G protein-coupled receptor-like"/>
    <property type="match status" value="1"/>
</dbReference>
<evidence type="ECO:0000256" key="4">
    <source>
        <dbReference type="ARBA" id="ARBA00022989"/>
    </source>
</evidence>
<dbReference type="GO" id="GO:0019957">
    <property type="term" value="F:C-C chemokine binding"/>
    <property type="evidence" value="ECO:0007669"/>
    <property type="project" value="TreeGrafter"/>
</dbReference>
<feature type="transmembrane region" description="Helical" evidence="12">
    <location>
        <begin position="300"/>
        <end position="325"/>
    </location>
</feature>
<dbReference type="FunFam" id="1.20.1070.10:FF:000035">
    <property type="entry name" value="C-C chemokine receptor type 6"/>
    <property type="match status" value="1"/>
</dbReference>
<proteinExistence type="inferred from homology"/>
<dbReference type="InterPro" id="IPR050119">
    <property type="entry name" value="CCR1-9-like"/>
</dbReference>
<feature type="region of interest" description="Disordered" evidence="11">
    <location>
        <begin position="349"/>
        <end position="370"/>
    </location>
</feature>
<keyword evidence="2" id="KW-1003">Cell membrane</keyword>
<dbReference type="PRINTS" id="PR00237">
    <property type="entry name" value="GPCRRHODOPSN"/>
</dbReference>
<evidence type="ECO:0000256" key="10">
    <source>
        <dbReference type="RuleBase" id="RU000688"/>
    </source>
</evidence>
<feature type="transmembrane region" description="Helical" evidence="12">
    <location>
        <begin position="258"/>
        <end position="280"/>
    </location>
</feature>
<keyword evidence="6 12" id="KW-0472">Membrane</keyword>
<evidence type="ECO:0000256" key="7">
    <source>
        <dbReference type="ARBA" id="ARBA00023170"/>
    </source>
</evidence>
<dbReference type="InterPro" id="IPR000276">
    <property type="entry name" value="GPCR_Rhodpsn"/>
</dbReference>
<keyword evidence="4 12" id="KW-1133">Transmembrane helix</keyword>
<keyword evidence="9 10" id="KW-0807">Transducer</keyword>
<feature type="compositionally biased region" description="Polar residues" evidence="11">
    <location>
        <begin position="412"/>
        <end position="421"/>
    </location>
</feature>
<gene>
    <name evidence="14" type="ORF">NDU88_002435</name>
</gene>
<reference evidence="14" key="1">
    <citation type="journal article" date="2022" name="bioRxiv">
        <title>Sequencing and chromosome-scale assembly of the giantPleurodeles waltlgenome.</title>
        <authorList>
            <person name="Brown T."/>
            <person name="Elewa A."/>
            <person name="Iarovenko S."/>
            <person name="Subramanian E."/>
            <person name="Araus A.J."/>
            <person name="Petzold A."/>
            <person name="Susuki M."/>
            <person name="Suzuki K.-i.T."/>
            <person name="Hayashi T."/>
            <person name="Toyoda A."/>
            <person name="Oliveira C."/>
            <person name="Osipova E."/>
            <person name="Leigh N.D."/>
            <person name="Simon A."/>
            <person name="Yun M.H."/>
        </authorList>
    </citation>
    <scope>NUCLEOTIDE SEQUENCE</scope>
    <source>
        <strain evidence="14">20211129_DDA</strain>
        <tissue evidence="14">Liver</tissue>
    </source>
</reference>
<feature type="transmembrane region" description="Helical" evidence="12">
    <location>
        <begin position="91"/>
        <end position="116"/>
    </location>
</feature>
<feature type="region of interest" description="Disordered" evidence="11">
    <location>
        <begin position="412"/>
        <end position="441"/>
    </location>
</feature>
<dbReference type="GO" id="GO:0016493">
    <property type="term" value="F:C-C chemokine receptor activity"/>
    <property type="evidence" value="ECO:0007669"/>
    <property type="project" value="InterPro"/>
</dbReference>
<feature type="transmembrane region" description="Helical" evidence="12">
    <location>
        <begin position="128"/>
        <end position="149"/>
    </location>
</feature>
<dbReference type="InterPro" id="IPR000355">
    <property type="entry name" value="Chemokine_rcpt"/>
</dbReference>
<dbReference type="PROSITE" id="PS50262">
    <property type="entry name" value="G_PROTEIN_RECEP_F1_2"/>
    <property type="match status" value="1"/>
</dbReference>
<comment type="caution">
    <text evidence="14">The sequence shown here is derived from an EMBL/GenBank/DDBJ whole genome shotgun (WGS) entry which is preliminary data.</text>
</comment>
<evidence type="ECO:0000256" key="2">
    <source>
        <dbReference type="ARBA" id="ARBA00022475"/>
    </source>
</evidence>
<evidence type="ECO:0000313" key="14">
    <source>
        <dbReference type="EMBL" id="KAJ1136008.1"/>
    </source>
</evidence>
<dbReference type="PRINTS" id="PR00657">
    <property type="entry name" value="CCCHEMOKINER"/>
</dbReference>
<name>A0AAV7QBP4_PLEWA</name>
<dbReference type="PRINTS" id="PR01557">
    <property type="entry name" value="CHEMOKINER10"/>
</dbReference>
<dbReference type="InterPro" id="IPR005382">
    <property type="entry name" value="Chemokine_CCR10"/>
</dbReference>
<dbReference type="AlphaFoldDB" id="A0AAV7QBP4"/>
<dbReference type="InterPro" id="IPR017452">
    <property type="entry name" value="GPCR_Rhodpsn_7TM"/>
</dbReference>
<dbReference type="PANTHER" id="PTHR10489">
    <property type="entry name" value="CELL ADHESION MOLECULE"/>
    <property type="match status" value="1"/>
</dbReference>
<organism evidence="14 15">
    <name type="scientific">Pleurodeles waltl</name>
    <name type="common">Iberian ribbed newt</name>
    <dbReference type="NCBI Taxonomy" id="8319"/>
    <lineage>
        <taxon>Eukaryota</taxon>
        <taxon>Metazoa</taxon>
        <taxon>Chordata</taxon>
        <taxon>Craniata</taxon>
        <taxon>Vertebrata</taxon>
        <taxon>Euteleostomi</taxon>
        <taxon>Amphibia</taxon>
        <taxon>Batrachia</taxon>
        <taxon>Caudata</taxon>
        <taxon>Salamandroidea</taxon>
        <taxon>Salamandridae</taxon>
        <taxon>Pleurodelinae</taxon>
        <taxon>Pleurodeles</taxon>
    </lineage>
</organism>
<dbReference type="GO" id="GO:0007204">
    <property type="term" value="P:positive regulation of cytosolic calcium ion concentration"/>
    <property type="evidence" value="ECO:0007669"/>
    <property type="project" value="TreeGrafter"/>
</dbReference>
<dbReference type="EMBL" id="JANPWB010000010">
    <property type="protein sequence ID" value="KAJ1136008.1"/>
    <property type="molecule type" value="Genomic_DNA"/>
</dbReference>
<feature type="domain" description="G-protein coupled receptors family 1 profile" evidence="13">
    <location>
        <begin position="68"/>
        <end position="320"/>
    </location>
</feature>
<dbReference type="GO" id="GO:0019722">
    <property type="term" value="P:calcium-mediated signaling"/>
    <property type="evidence" value="ECO:0007669"/>
    <property type="project" value="TreeGrafter"/>
</dbReference>
<accession>A0AAV7QBP4</accession>
<dbReference type="GO" id="GO:0009897">
    <property type="term" value="C:external side of plasma membrane"/>
    <property type="evidence" value="ECO:0007669"/>
    <property type="project" value="TreeGrafter"/>
</dbReference>
<keyword evidence="5 10" id="KW-0297">G-protein coupled receptor</keyword>
<dbReference type="PANTHER" id="PTHR10489:SF735">
    <property type="entry name" value="C-C CHEMOKINE RECEPTOR TYPE 10"/>
    <property type="match status" value="1"/>
</dbReference>
<dbReference type="Gene3D" id="1.20.1070.10">
    <property type="entry name" value="Rhodopsin 7-helix transmembrane proteins"/>
    <property type="match status" value="1"/>
</dbReference>
<dbReference type="Pfam" id="PF00001">
    <property type="entry name" value="7tm_1"/>
    <property type="match status" value="1"/>
</dbReference>
<dbReference type="GO" id="GO:0060326">
    <property type="term" value="P:cell chemotaxis"/>
    <property type="evidence" value="ECO:0007669"/>
    <property type="project" value="TreeGrafter"/>
</dbReference>
<keyword evidence="8" id="KW-0325">Glycoprotein</keyword>
<keyword evidence="15" id="KW-1185">Reference proteome</keyword>
<evidence type="ECO:0000256" key="9">
    <source>
        <dbReference type="ARBA" id="ARBA00023224"/>
    </source>
</evidence>
<comment type="subcellular location">
    <subcellularLocation>
        <location evidence="1">Cell membrane</location>
        <topology evidence="1">Multi-pass membrane protein</topology>
    </subcellularLocation>
</comment>
<evidence type="ECO:0000256" key="5">
    <source>
        <dbReference type="ARBA" id="ARBA00023040"/>
    </source>
</evidence>
<keyword evidence="3 10" id="KW-0812">Transmembrane</keyword>